<dbReference type="AlphaFoldDB" id="A0AA38Y2E2"/>
<evidence type="ECO:0000256" key="1">
    <source>
        <dbReference type="ARBA" id="ARBA00022737"/>
    </source>
</evidence>
<dbReference type="Proteomes" id="UP001172681">
    <property type="component" value="Unassembled WGS sequence"/>
</dbReference>
<feature type="domain" description="DUF7708" evidence="2">
    <location>
        <begin position="137"/>
        <end position="266"/>
    </location>
</feature>
<protein>
    <submittedName>
        <fullName evidence="4">Uncharacterized protein</fullName>
    </submittedName>
</protein>
<dbReference type="EMBL" id="JAPDRN010000047">
    <property type="protein sequence ID" value="KAJ9633332.1"/>
    <property type="molecule type" value="Genomic_DNA"/>
</dbReference>
<dbReference type="PANTHER" id="PTHR40619">
    <property type="entry name" value="FUNGAL STAND N-TERMINAL GOODBYE DOMAIN-CONTAINING PROTEIN"/>
    <property type="match status" value="1"/>
</dbReference>
<dbReference type="InterPro" id="IPR056884">
    <property type="entry name" value="NPHP3-like_N"/>
</dbReference>
<keyword evidence="5" id="KW-1185">Reference proteome</keyword>
<gene>
    <name evidence="4" type="ORF">H2204_007049</name>
</gene>
<dbReference type="PANTHER" id="PTHR40619:SF3">
    <property type="entry name" value="FUNGAL STAND N-TERMINAL GOODBYE DOMAIN-CONTAINING PROTEIN"/>
    <property type="match status" value="1"/>
</dbReference>
<dbReference type="InterPro" id="IPR056125">
    <property type="entry name" value="DUF7708"/>
</dbReference>
<organism evidence="4 5">
    <name type="scientific">Knufia peltigerae</name>
    <dbReference type="NCBI Taxonomy" id="1002370"/>
    <lineage>
        <taxon>Eukaryota</taxon>
        <taxon>Fungi</taxon>
        <taxon>Dikarya</taxon>
        <taxon>Ascomycota</taxon>
        <taxon>Pezizomycotina</taxon>
        <taxon>Eurotiomycetes</taxon>
        <taxon>Chaetothyriomycetidae</taxon>
        <taxon>Chaetothyriales</taxon>
        <taxon>Trichomeriaceae</taxon>
        <taxon>Knufia</taxon>
    </lineage>
</organism>
<evidence type="ECO:0000313" key="4">
    <source>
        <dbReference type="EMBL" id="KAJ9633332.1"/>
    </source>
</evidence>
<accession>A0AA38Y2E2</accession>
<keyword evidence="1" id="KW-0677">Repeat</keyword>
<evidence type="ECO:0000313" key="5">
    <source>
        <dbReference type="Proteomes" id="UP001172681"/>
    </source>
</evidence>
<feature type="domain" description="Nephrocystin 3-like N-terminal" evidence="3">
    <location>
        <begin position="449"/>
        <end position="608"/>
    </location>
</feature>
<evidence type="ECO:0000259" key="3">
    <source>
        <dbReference type="Pfam" id="PF24883"/>
    </source>
</evidence>
<dbReference type="Pfam" id="PF24809">
    <property type="entry name" value="DUF7708"/>
    <property type="match status" value="1"/>
</dbReference>
<name>A0AA38Y2E2_9EURO</name>
<sequence>MAMNGPANPALAVVVSAETLQSFALQLAETGDQTTLESSLADDAHHRREQEKLDLQGYYAGTGSPHLEVQFLGNEKSELAKILSQLSPDDPNKVWTFRDFQTAVEVARKNWESKKRLGGGKAQAVFHKIMGKFKVHSNLFSLVPAANEYTSIICWAATCLVNASVQHTETVEELANVMEVVNEAAAQVEQESRLFRGPAVQQAVAKFYSAVFLLLGDVATWYSSNSLRKFRNSMHQGFDKQFKSGLENVQRLSTVVGRTTLLAAAAEGRVTRMTVKELRMDLQDQRAGMSGEMRRIAQVLMDQYAAHAQRLEEQSRLEHEETRRWVLAAVIHSMQHTEASFDKVAASGWDFLRENLKQITYEHTVDRTRVQLAYMQQYLPAINHGNSLVESINGSDVATNRTVVEVQKQVEKLLDYFYEGARTLQEPEEILPTATHERVALALELFLRSPNSTLLYLEYPIIAGTTPEISLVADRLVLSADEMKAPTISYFCRPCMGHEDNQSSSDSHNPLLGLLYSLTHQILSLVQPEKKIEVAFDLDTLDATLASWDSARDLFGQVLGLAPKLILIIIDSLDEIERDKEDEVGEVVTILRRFAGESSRTLKVLFTSTRRSFALLDKLQGDEINIIDTTSHRFGGGRGGRTPFIV</sequence>
<dbReference type="Pfam" id="PF24883">
    <property type="entry name" value="NPHP3_N"/>
    <property type="match status" value="1"/>
</dbReference>
<proteinExistence type="predicted"/>
<evidence type="ECO:0000259" key="2">
    <source>
        <dbReference type="Pfam" id="PF24809"/>
    </source>
</evidence>
<reference evidence="4" key="1">
    <citation type="submission" date="2022-10" db="EMBL/GenBank/DDBJ databases">
        <title>Culturing micro-colonial fungi from biological soil crusts in the Mojave desert and describing Neophaeococcomyces mojavensis, and introducing the new genera and species Taxawa tesnikishii.</title>
        <authorList>
            <person name="Kurbessoian T."/>
            <person name="Stajich J.E."/>
        </authorList>
    </citation>
    <scope>NUCLEOTIDE SEQUENCE</scope>
    <source>
        <strain evidence="4">TK_35</strain>
    </source>
</reference>
<comment type="caution">
    <text evidence="4">The sequence shown here is derived from an EMBL/GenBank/DDBJ whole genome shotgun (WGS) entry which is preliminary data.</text>
</comment>